<keyword evidence="4" id="KW-1185">Reference proteome</keyword>
<accession>A0A151CG49</accession>
<feature type="domain" description="Thioredoxin-like fold" evidence="2">
    <location>
        <begin position="122"/>
        <end position="265"/>
    </location>
</feature>
<dbReference type="PANTHER" id="PTHR35272">
    <property type="entry name" value="THIOL:DISULFIDE INTERCHANGE PROTEIN DSBC-RELATED"/>
    <property type="match status" value="1"/>
</dbReference>
<name>A0A151CG49_9BACT</name>
<feature type="chain" id="PRO_5007578459" description="Thioredoxin-like fold domain-containing protein" evidence="1">
    <location>
        <begin position="23"/>
        <end position="276"/>
    </location>
</feature>
<dbReference type="Gene3D" id="3.40.30.10">
    <property type="entry name" value="Glutaredoxin"/>
    <property type="match status" value="1"/>
</dbReference>
<dbReference type="CDD" id="cd02972">
    <property type="entry name" value="DsbA_family"/>
    <property type="match status" value="1"/>
</dbReference>
<reference evidence="3 4" key="1">
    <citation type="submission" date="2015-11" db="EMBL/GenBank/DDBJ databases">
        <title>Draft genome of Sulfurovum riftiae 1812E, a member of the Epsilonproteobacteria isolated from the tube of the deep-sea hydrothermal vent tubewom Riftia pachyptila.</title>
        <authorList>
            <person name="Vetriani C."/>
            <person name="Giovannelli D."/>
        </authorList>
    </citation>
    <scope>NUCLEOTIDE SEQUENCE [LARGE SCALE GENOMIC DNA]</scope>
    <source>
        <strain evidence="3 4">1812E</strain>
    </source>
</reference>
<dbReference type="PANTHER" id="PTHR35272:SF3">
    <property type="entry name" value="THIOL:DISULFIDE INTERCHANGE PROTEIN DSBC"/>
    <property type="match status" value="1"/>
</dbReference>
<dbReference type="EMBL" id="LNKT01000023">
    <property type="protein sequence ID" value="KYJ86510.1"/>
    <property type="molecule type" value="Genomic_DNA"/>
</dbReference>
<dbReference type="InterPro" id="IPR036249">
    <property type="entry name" value="Thioredoxin-like_sf"/>
</dbReference>
<evidence type="ECO:0000256" key="1">
    <source>
        <dbReference type="SAM" id="SignalP"/>
    </source>
</evidence>
<dbReference type="Pfam" id="PF13462">
    <property type="entry name" value="Thioredoxin_4"/>
    <property type="match status" value="1"/>
</dbReference>
<dbReference type="AlphaFoldDB" id="A0A151CG49"/>
<comment type="caution">
    <text evidence="3">The sequence shown here is derived from an EMBL/GenBank/DDBJ whole genome shotgun (WGS) entry which is preliminary data.</text>
</comment>
<organism evidence="3 4">
    <name type="scientific">Sulfurovum riftiae</name>
    <dbReference type="NCBI Taxonomy" id="1630136"/>
    <lineage>
        <taxon>Bacteria</taxon>
        <taxon>Pseudomonadati</taxon>
        <taxon>Campylobacterota</taxon>
        <taxon>Epsilonproteobacteria</taxon>
        <taxon>Campylobacterales</taxon>
        <taxon>Sulfurovaceae</taxon>
        <taxon>Sulfurovum</taxon>
    </lineage>
</organism>
<evidence type="ECO:0000313" key="3">
    <source>
        <dbReference type="EMBL" id="KYJ86510.1"/>
    </source>
</evidence>
<protein>
    <recommendedName>
        <fullName evidence="2">Thioredoxin-like fold domain-containing protein</fullName>
    </recommendedName>
</protein>
<keyword evidence="1" id="KW-0732">Signal</keyword>
<dbReference type="Proteomes" id="UP000075359">
    <property type="component" value="Unassembled WGS sequence"/>
</dbReference>
<feature type="signal peptide" evidence="1">
    <location>
        <begin position="1"/>
        <end position="22"/>
    </location>
</feature>
<evidence type="ECO:0000259" key="2">
    <source>
        <dbReference type="Pfam" id="PF13462"/>
    </source>
</evidence>
<dbReference type="InterPro" id="IPR051470">
    <property type="entry name" value="Thiol:disulfide_interchange"/>
</dbReference>
<evidence type="ECO:0000313" key="4">
    <source>
        <dbReference type="Proteomes" id="UP000075359"/>
    </source>
</evidence>
<dbReference type="OrthoDB" id="9800545at2"/>
<gene>
    <name evidence="3" type="ORF">AS592_06805</name>
</gene>
<proteinExistence type="predicted"/>
<dbReference type="SUPFAM" id="SSF52833">
    <property type="entry name" value="Thioredoxin-like"/>
    <property type="match status" value="1"/>
</dbReference>
<dbReference type="RefSeq" id="WP_067330800.1">
    <property type="nucleotide sequence ID" value="NZ_LNKT01000023.1"/>
</dbReference>
<dbReference type="InterPro" id="IPR012336">
    <property type="entry name" value="Thioredoxin-like_fold"/>
</dbReference>
<dbReference type="STRING" id="1630136.AS592_06805"/>
<sequence length="276" mass="31354">MSLMSKLLTSTLIATIALSANASVDNKTLLNYVKRNVVKNPQVEVKGIKIIEKKTHKDIPGWDVYLTSMQLKFQKKDIEAPEMIFVKDGLATGHLVNLKTGRDYRNEIKPTVPNELYDDAHLLFGDKNAKHKIIIFSDPQCPFCQEVVPEIFEASKKNPKLIAVYYYHLPLLRIHPVSGILTRIMHVAQTEGKIDVVEKMYTLKIDPRETDMKKVIAAVKKHTGYDITEAKINSKEVTKALEKDQKAAARMMVSGTPTVYIDGQWDKMRNGYKKLK</sequence>